<evidence type="ECO:0000256" key="3">
    <source>
        <dbReference type="ARBA" id="ARBA00022563"/>
    </source>
</evidence>
<dbReference type="CDD" id="cd00642">
    <property type="entry name" value="GTP_cyclohydro1"/>
    <property type="match status" value="1"/>
</dbReference>
<dbReference type="AlphaFoldDB" id="A0A857D0D5"/>
<keyword evidence="3 5" id="KW-0554">One-carbon metabolism</keyword>
<proteinExistence type="inferred from homology"/>
<evidence type="ECO:0000313" key="8">
    <source>
        <dbReference type="Proteomes" id="UP000438345"/>
    </source>
</evidence>
<dbReference type="GO" id="GO:0008270">
    <property type="term" value="F:zinc ion binding"/>
    <property type="evidence" value="ECO:0007669"/>
    <property type="project" value="UniProtKB-UniRule"/>
</dbReference>
<feature type="binding site" evidence="5">
    <location>
        <position position="107"/>
    </location>
    <ligand>
        <name>Zn(2+)</name>
        <dbReference type="ChEBI" id="CHEBI:29105"/>
    </ligand>
</feature>
<dbReference type="InterPro" id="IPR001474">
    <property type="entry name" value="GTP_CycHdrlase_I"/>
</dbReference>
<organism evidence="7 8">
    <name type="scientific">Microcystis aeruginosa FD4</name>
    <dbReference type="NCBI Taxonomy" id="2686288"/>
    <lineage>
        <taxon>Bacteria</taxon>
        <taxon>Bacillati</taxon>
        <taxon>Cyanobacteriota</taxon>
        <taxon>Cyanophyceae</taxon>
        <taxon>Oscillatoriophycideae</taxon>
        <taxon>Chroococcales</taxon>
        <taxon>Microcystaceae</taxon>
        <taxon>Microcystis</taxon>
    </lineage>
</organism>
<dbReference type="GO" id="GO:0006729">
    <property type="term" value="P:tetrahydrobiopterin biosynthetic process"/>
    <property type="evidence" value="ECO:0007669"/>
    <property type="project" value="TreeGrafter"/>
</dbReference>
<dbReference type="SUPFAM" id="SSF55620">
    <property type="entry name" value="Tetrahydrobiopterin biosynthesis enzymes-like"/>
    <property type="match status" value="1"/>
</dbReference>
<dbReference type="Pfam" id="PF01227">
    <property type="entry name" value="GTP_cyclohydroI"/>
    <property type="match status" value="1"/>
</dbReference>
<dbReference type="GO" id="GO:0006730">
    <property type="term" value="P:one-carbon metabolic process"/>
    <property type="evidence" value="ECO:0007669"/>
    <property type="project" value="UniProtKB-UniRule"/>
</dbReference>
<dbReference type="NCBIfam" id="NF006825">
    <property type="entry name" value="PRK09347.1-2"/>
    <property type="match status" value="1"/>
</dbReference>
<evidence type="ECO:0000256" key="4">
    <source>
        <dbReference type="ARBA" id="ARBA00022801"/>
    </source>
</evidence>
<dbReference type="FunFam" id="3.30.1130.10:FF:000001">
    <property type="entry name" value="GTP cyclohydrolase 1"/>
    <property type="match status" value="1"/>
</dbReference>
<dbReference type="PROSITE" id="PS00860">
    <property type="entry name" value="GTP_CYCLOHYDROL_1_2"/>
    <property type="match status" value="1"/>
</dbReference>
<evidence type="ECO:0000256" key="1">
    <source>
        <dbReference type="ARBA" id="ARBA00001052"/>
    </source>
</evidence>
<protein>
    <recommendedName>
        <fullName evidence="5">GTP cyclohydrolase 1</fullName>
        <ecNumber evidence="5">3.5.4.16</ecNumber>
    </recommendedName>
    <alternativeName>
        <fullName evidence="5">GTP cyclohydrolase I</fullName>
        <shortName evidence="5">GTP-CH-I</shortName>
    </alternativeName>
</protein>
<dbReference type="PROSITE" id="PS00859">
    <property type="entry name" value="GTP_CYCLOHYDROL_1_1"/>
    <property type="match status" value="1"/>
</dbReference>
<keyword evidence="5" id="KW-0547">Nucleotide-binding</keyword>
<keyword evidence="5" id="KW-0342">GTP-binding</keyword>
<evidence type="ECO:0000259" key="6">
    <source>
        <dbReference type="Pfam" id="PF01227"/>
    </source>
</evidence>
<dbReference type="InterPro" id="IPR043134">
    <property type="entry name" value="GTP-CH-I_N"/>
</dbReference>
<feature type="binding site" evidence="5">
    <location>
        <position position="175"/>
    </location>
    <ligand>
        <name>Zn(2+)</name>
        <dbReference type="ChEBI" id="CHEBI:29105"/>
    </ligand>
</feature>
<gene>
    <name evidence="5 7" type="primary">folE</name>
    <name evidence="7" type="ORF">GQR42_05275</name>
</gene>
<dbReference type="GO" id="GO:0003934">
    <property type="term" value="F:GTP cyclohydrolase I activity"/>
    <property type="evidence" value="ECO:0007669"/>
    <property type="project" value="UniProtKB-UniRule"/>
</dbReference>
<dbReference type="NCBIfam" id="TIGR00063">
    <property type="entry name" value="folE"/>
    <property type="match status" value="1"/>
</dbReference>
<name>A0A857D0D5_MICAE</name>
<dbReference type="GO" id="GO:0005525">
    <property type="term" value="F:GTP binding"/>
    <property type="evidence" value="ECO:0007669"/>
    <property type="project" value="UniProtKB-KW"/>
</dbReference>
<keyword evidence="4 5" id="KW-0378">Hydrolase</keyword>
<comment type="pathway">
    <text evidence="2 5">Cofactor biosynthesis; 7,8-dihydroneopterin triphosphate biosynthesis; 7,8-dihydroneopterin triphosphate from GTP: step 1/1.</text>
</comment>
<dbReference type="InterPro" id="IPR043133">
    <property type="entry name" value="GTP-CH-I_C/QueF"/>
</dbReference>
<accession>A0A857D0D5</accession>
<dbReference type="PANTHER" id="PTHR11109">
    <property type="entry name" value="GTP CYCLOHYDROLASE I"/>
    <property type="match status" value="1"/>
</dbReference>
<evidence type="ECO:0000256" key="2">
    <source>
        <dbReference type="ARBA" id="ARBA00005080"/>
    </source>
</evidence>
<keyword evidence="5" id="KW-0479">Metal-binding</keyword>
<dbReference type="RefSeq" id="WP_158199170.1">
    <property type="nucleotide sequence ID" value="NZ_CP046973.1"/>
</dbReference>
<dbReference type="Gene3D" id="3.30.1130.10">
    <property type="match status" value="1"/>
</dbReference>
<dbReference type="EMBL" id="CP046973">
    <property type="protein sequence ID" value="QGZ89092.1"/>
    <property type="molecule type" value="Genomic_DNA"/>
</dbReference>
<dbReference type="InterPro" id="IPR020602">
    <property type="entry name" value="GTP_CycHdrlase_I_dom"/>
</dbReference>
<dbReference type="Proteomes" id="UP000438345">
    <property type="component" value="Chromosome"/>
</dbReference>
<evidence type="ECO:0000256" key="5">
    <source>
        <dbReference type="HAMAP-Rule" id="MF_00223"/>
    </source>
</evidence>
<dbReference type="Gene3D" id="1.10.286.10">
    <property type="match status" value="1"/>
</dbReference>
<feature type="binding site" evidence="5">
    <location>
        <position position="104"/>
    </location>
    <ligand>
        <name>Zn(2+)</name>
        <dbReference type="ChEBI" id="CHEBI:29105"/>
    </ligand>
</feature>
<dbReference type="EC" id="3.5.4.16" evidence="5"/>
<evidence type="ECO:0000313" key="7">
    <source>
        <dbReference type="EMBL" id="QGZ89092.1"/>
    </source>
</evidence>
<dbReference type="GO" id="GO:0005737">
    <property type="term" value="C:cytoplasm"/>
    <property type="evidence" value="ECO:0007669"/>
    <property type="project" value="TreeGrafter"/>
</dbReference>
<comment type="catalytic activity">
    <reaction evidence="1 5">
        <text>GTP + H2O = 7,8-dihydroneopterin 3'-triphosphate + formate + H(+)</text>
        <dbReference type="Rhea" id="RHEA:17473"/>
        <dbReference type="ChEBI" id="CHEBI:15377"/>
        <dbReference type="ChEBI" id="CHEBI:15378"/>
        <dbReference type="ChEBI" id="CHEBI:15740"/>
        <dbReference type="ChEBI" id="CHEBI:37565"/>
        <dbReference type="ChEBI" id="CHEBI:58462"/>
        <dbReference type="EC" id="3.5.4.16"/>
    </reaction>
</comment>
<comment type="similarity">
    <text evidence="5">Belongs to the GTP cyclohydrolase I family.</text>
</comment>
<feature type="domain" description="GTP cyclohydrolase I" evidence="6">
    <location>
        <begin position="35"/>
        <end position="212"/>
    </location>
</feature>
<dbReference type="GO" id="GO:0046654">
    <property type="term" value="P:tetrahydrofolate biosynthetic process"/>
    <property type="evidence" value="ECO:0007669"/>
    <property type="project" value="UniProtKB-UniRule"/>
</dbReference>
<dbReference type="NCBIfam" id="NF006826">
    <property type="entry name" value="PRK09347.1-3"/>
    <property type="match status" value="1"/>
</dbReference>
<dbReference type="InterPro" id="IPR018234">
    <property type="entry name" value="GTP_CycHdrlase_I_CS"/>
</dbReference>
<comment type="subunit">
    <text evidence="5">Homopolymer.</text>
</comment>
<keyword evidence="5" id="KW-0862">Zinc</keyword>
<reference evidence="7 8" key="1">
    <citation type="submission" date="2019-12" db="EMBL/GenBank/DDBJ databases">
        <title>Complete genome sequence of Microcystis aeruginosa strain FD4.</title>
        <authorList>
            <person name="Urakawa H."/>
        </authorList>
    </citation>
    <scope>NUCLEOTIDE SEQUENCE [LARGE SCALE GENOMIC DNA]</scope>
    <source>
        <strain evidence="7 8">FD4</strain>
    </source>
</reference>
<sequence>MTLAKSKAIFDNDDYNHFPEVITEPKSPVSEAEMMQAVRTLLLGLGEEPDREGLRDTPKRVVKALKFLTSGYQQSLDELLNGAVFHENANEMVLIRDIDIFSSCEHHILPIIGRAHVAYIPNGKVIGLSKIARICEMYARRLQVQERLTAQIADALLGLLQPQGVAVVIEATHMCMVMRGVEKPGSWTSTSAVRGIFADSAKTRQEFMSLIRHSPDFH</sequence>
<dbReference type="PANTHER" id="PTHR11109:SF7">
    <property type="entry name" value="GTP CYCLOHYDROLASE 1"/>
    <property type="match status" value="1"/>
</dbReference>
<dbReference type="UniPathway" id="UPA00848">
    <property type="reaction ID" value="UER00151"/>
</dbReference>
<dbReference type="HAMAP" id="MF_00223">
    <property type="entry name" value="FolE"/>
    <property type="match status" value="1"/>
</dbReference>